<dbReference type="CDD" id="cd00082">
    <property type="entry name" value="HisKA"/>
    <property type="match status" value="1"/>
</dbReference>
<proteinExistence type="predicted"/>
<dbReference type="SUPFAM" id="SSF55874">
    <property type="entry name" value="ATPase domain of HSP90 chaperone/DNA topoisomerase II/histidine kinase"/>
    <property type="match status" value="1"/>
</dbReference>
<dbReference type="SMART" id="SM00388">
    <property type="entry name" value="HisKA"/>
    <property type="match status" value="1"/>
</dbReference>
<gene>
    <name evidence="11" type="ORF">GCM10017620_12600</name>
</gene>
<dbReference type="SMART" id="SM00387">
    <property type="entry name" value="HATPase_c"/>
    <property type="match status" value="1"/>
</dbReference>
<reference evidence="11" key="2">
    <citation type="submission" date="2023-01" db="EMBL/GenBank/DDBJ databases">
        <authorList>
            <person name="Sun Q."/>
            <person name="Evtushenko L."/>
        </authorList>
    </citation>
    <scope>NUCLEOTIDE SEQUENCE</scope>
    <source>
        <strain evidence="11">VKM B-1499</strain>
    </source>
</reference>
<reference evidence="11" key="1">
    <citation type="journal article" date="2014" name="Int. J. Syst. Evol. Microbiol.">
        <title>Complete genome of a new Firmicutes species belonging to the dominant human colonic microbiota ('Ruminococcus bicirculans') reveals two chromosomes and a selective capacity to utilize plant glucans.</title>
        <authorList>
            <consortium name="NISC Comparative Sequencing Program"/>
            <person name="Wegmann U."/>
            <person name="Louis P."/>
            <person name="Goesmann A."/>
            <person name="Henrissat B."/>
            <person name="Duncan S.H."/>
            <person name="Flint H.J."/>
        </authorList>
    </citation>
    <scope>NUCLEOTIDE SEQUENCE</scope>
    <source>
        <strain evidence="11">VKM B-1499</strain>
    </source>
</reference>
<dbReference type="PANTHER" id="PTHR43065:SF10">
    <property type="entry name" value="PEROXIDE STRESS-ACTIVATED HISTIDINE KINASE MAK3"/>
    <property type="match status" value="1"/>
</dbReference>
<dbReference type="PRINTS" id="PR00344">
    <property type="entry name" value="BCTRLSENSOR"/>
</dbReference>
<comment type="catalytic activity">
    <reaction evidence="1">
        <text>ATP + protein L-histidine = ADP + protein N-phospho-L-histidine.</text>
        <dbReference type="EC" id="2.7.13.3"/>
    </reaction>
</comment>
<organism evidence="11 12">
    <name type="scientific">Brevundimonas intermedia</name>
    <dbReference type="NCBI Taxonomy" id="74315"/>
    <lineage>
        <taxon>Bacteria</taxon>
        <taxon>Pseudomonadati</taxon>
        <taxon>Pseudomonadota</taxon>
        <taxon>Alphaproteobacteria</taxon>
        <taxon>Caulobacterales</taxon>
        <taxon>Caulobacteraceae</taxon>
        <taxon>Brevundimonas</taxon>
    </lineage>
</organism>
<dbReference type="InterPro" id="IPR036097">
    <property type="entry name" value="HisK_dim/P_sf"/>
</dbReference>
<dbReference type="Pfam" id="PF02518">
    <property type="entry name" value="HATPase_c"/>
    <property type="match status" value="1"/>
</dbReference>
<dbReference type="InterPro" id="IPR036890">
    <property type="entry name" value="HATPase_C_sf"/>
</dbReference>
<evidence type="ECO:0000256" key="6">
    <source>
        <dbReference type="ARBA" id="ARBA00022777"/>
    </source>
</evidence>
<evidence type="ECO:0000256" key="2">
    <source>
        <dbReference type="ARBA" id="ARBA00012438"/>
    </source>
</evidence>
<feature type="domain" description="Histidine kinase" evidence="10">
    <location>
        <begin position="147"/>
        <end position="358"/>
    </location>
</feature>
<comment type="caution">
    <text evidence="11">The sequence shown here is derived from an EMBL/GenBank/DDBJ whole genome shotgun (WGS) entry which is preliminary data.</text>
</comment>
<dbReference type="InterPro" id="IPR005467">
    <property type="entry name" value="His_kinase_dom"/>
</dbReference>
<keyword evidence="12" id="KW-1185">Reference proteome</keyword>
<evidence type="ECO:0000256" key="9">
    <source>
        <dbReference type="SAM" id="MobiDB-lite"/>
    </source>
</evidence>
<keyword evidence="3" id="KW-0597">Phosphoprotein</keyword>
<dbReference type="PANTHER" id="PTHR43065">
    <property type="entry name" value="SENSOR HISTIDINE KINASE"/>
    <property type="match status" value="1"/>
</dbReference>
<sequence length="389" mass="41682">MESFAESILMDAPMAIIAINGSGTVRCANATAERFFGRPLITPATDIRELLEDFDVATLSSPSVVEDINAASRSAGKDLHRKARRVDGRQAFVDVQAARFSRAGEDLVTLFIQDMTASVAAEAALQDVKLQIIHNWRLNSLGEVASMLAHELNQPLGAAVNYLAAADSAFVRCENATEVADMMRGARGQVERATDIIRRLRSLLTHDKGFQTRENVAEVINEILPILHVHARETKAEITARIDPGDFTRCDRVQLQQVVLNLARNAMDAPATGAPRKVEISGRLTPGGYLMVVSDNGPGVPSEMADKLFEPLVSSKPGGMGLGLTICRTIVEAHGGGIDLAPSPLGGAAFAFTLNANVHDLHLPNGASERDVDQDEYRQGAAKTAGGRS</sequence>
<dbReference type="EC" id="2.7.13.3" evidence="2"/>
<evidence type="ECO:0000313" key="11">
    <source>
        <dbReference type="EMBL" id="GLK48287.1"/>
    </source>
</evidence>
<dbReference type="InterPro" id="IPR035965">
    <property type="entry name" value="PAS-like_dom_sf"/>
</dbReference>
<evidence type="ECO:0000256" key="4">
    <source>
        <dbReference type="ARBA" id="ARBA00022679"/>
    </source>
</evidence>
<dbReference type="Gene3D" id="3.30.565.10">
    <property type="entry name" value="Histidine kinase-like ATPase, C-terminal domain"/>
    <property type="match status" value="1"/>
</dbReference>
<dbReference type="Proteomes" id="UP001143509">
    <property type="component" value="Unassembled WGS sequence"/>
</dbReference>
<evidence type="ECO:0000256" key="7">
    <source>
        <dbReference type="ARBA" id="ARBA00022840"/>
    </source>
</evidence>
<feature type="compositionally biased region" description="Basic and acidic residues" evidence="9">
    <location>
        <begin position="368"/>
        <end position="378"/>
    </location>
</feature>
<dbReference type="SUPFAM" id="SSF55785">
    <property type="entry name" value="PYP-like sensor domain (PAS domain)"/>
    <property type="match status" value="1"/>
</dbReference>
<dbReference type="InterPro" id="IPR004358">
    <property type="entry name" value="Sig_transdc_His_kin-like_C"/>
</dbReference>
<evidence type="ECO:0000256" key="5">
    <source>
        <dbReference type="ARBA" id="ARBA00022741"/>
    </source>
</evidence>
<dbReference type="Gene3D" id="1.10.287.130">
    <property type="match status" value="1"/>
</dbReference>
<keyword evidence="7" id="KW-0067">ATP-binding</keyword>
<dbReference type="PROSITE" id="PS50109">
    <property type="entry name" value="HIS_KIN"/>
    <property type="match status" value="1"/>
</dbReference>
<dbReference type="SUPFAM" id="SSF47384">
    <property type="entry name" value="Homodimeric domain of signal transducing histidine kinase"/>
    <property type="match status" value="1"/>
</dbReference>
<protein>
    <recommendedName>
        <fullName evidence="2">histidine kinase</fullName>
        <ecNumber evidence="2">2.7.13.3</ecNumber>
    </recommendedName>
</protein>
<feature type="region of interest" description="Disordered" evidence="9">
    <location>
        <begin position="365"/>
        <end position="389"/>
    </location>
</feature>
<dbReference type="InterPro" id="IPR003594">
    <property type="entry name" value="HATPase_dom"/>
</dbReference>
<keyword evidence="4" id="KW-0808">Transferase</keyword>
<evidence type="ECO:0000259" key="10">
    <source>
        <dbReference type="PROSITE" id="PS50109"/>
    </source>
</evidence>
<keyword evidence="5" id="KW-0547">Nucleotide-binding</keyword>
<dbReference type="Gene3D" id="3.30.450.20">
    <property type="entry name" value="PAS domain"/>
    <property type="match status" value="1"/>
</dbReference>
<dbReference type="InterPro" id="IPR003661">
    <property type="entry name" value="HisK_dim/P_dom"/>
</dbReference>
<accession>A0ABQ5T6S4</accession>
<keyword evidence="6" id="KW-0418">Kinase</keyword>
<evidence type="ECO:0000256" key="8">
    <source>
        <dbReference type="ARBA" id="ARBA00023012"/>
    </source>
</evidence>
<evidence type="ECO:0000256" key="3">
    <source>
        <dbReference type="ARBA" id="ARBA00022553"/>
    </source>
</evidence>
<evidence type="ECO:0000256" key="1">
    <source>
        <dbReference type="ARBA" id="ARBA00000085"/>
    </source>
</evidence>
<keyword evidence="8" id="KW-0902">Two-component regulatory system</keyword>
<dbReference type="EMBL" id="BSFD01000002">
    <property type="protein sequence ID" value="GLK48287.1"/>
    <property type="molecule type" value="Genomic_DNA"/>
</dbReference>
<evidence type="ECO:0000313" key="12">
    <source>
        <dbReference type="Proteomes" id="UP001143509"/>
    </source>
</evidence>
<name>A0ABQ5T6S4_9CAUL</name>